<name>A0A292PIC9_9PEZI</name>
<evidence type="ECO:0000313" key="1">
    <source>
        <dbReference type="EMBL" id="CUS07026.1"/>
    </source>
</evidence>
<sequence length="264" mass="31398">MLRPFQLTARPFVRHYALYFDYWNKWDDKQFISPANHKQAIAIHEFRSSRDFEFQHQLHMSTHKGLMDNIQSCHERRMQYLQDSFKDEIQTLKSFHKACQKPTIKILREREKELRKMDIECKELKKQTLRVLSEKMWLEQNFNIRGALEQIVYQFREPEDIRSSKGIQKGLDEIAETGDFIAVRDKVVQERGLERERVIACIHSIYHEVSKHAHGNDGTIVVRAIDFTPNERAALVTFLKLQSTWKNPLVWQEEGLSDEGKERV</sequence>
<evidence type="ECO:0000313" key="2">
    <source>
        <dbReference type="Proteomes" id="UP001412239"/>
    </source>
</evidence>
<dbReference type="EMBL" id="LN891264">
    <property type="protein sequence ID" value="CUS07026.1"/>
    <property type="molecule type" value="Genomic_DNA"/>
</dbReference>
<accession>A0A292PIC9</accession>
<protein>
    <submittedName>
        <fullName evidence="1">Uncharacterized protein</fullName>
    </submittedName>
</protein>
<keyword evidence="2" id="KW-1185">Reference proteome</keyword>
<reference evidence="1" key="1">
    <citation type="submission" date="2015-10" db="EMBL/GenBank/DDBJ databases">
        <authorList>
            <person name="Regsiter A."/>
            <person name="william w."/>
        </authorList>
    </citation>
    <scope>NUCLEOTIDE SEQUENCE</scope>
    <source>
        <strain evidence="1">Montdore</strain>
    </source>
</reference>
<proteinExistence type="predicted"/>
<organism evidence="1 2">
    <name type="scientific">Tuber aestivum</name>
    <name type="common">summer truffle</name>
    <dbReference type="NCBI Taxonomy" id="59557"/>
    <lineage>
        <taxon>Eukaryota</taxon>
        <taxon>Fungi</taxon>
        <taxon>Dikarya</taxon>
        <taxon>Ascomycota</taxon>
        <taxon>Pezizomycotina</taxon>
        <taxon>Pezizomycetes</taxon>
        <taxon>Pezizales</taxon>
        <taxon>Tuberaceae</taxon>
        <taxon>Tuber</taxon>
    </lineage>
</organism>
<dbReference type="AlphaFoldDB" id="A0A292PIC9"/>
<dbReference type="Proteomes" id="UP001412239">
    <property type="component" value="Unassembled WGS sequence"/>
</dbReference>
<gene>
    <name evidence="1" type="ORF">GSTUAT00008895001</name>
</gene>